<dbReference type="Gene3D" id="2.60.120.260">
    <property type="entry name" value="Galactose-binding domain-like"/>
    <property type="match status" value="1"/>
</dbReference>
<evidence type="ECO:0000313" key="2">
    <source>
        <dbReference type="EMBL" id="MEL1243209.1"/>
    </source>
</evidence>
<dbReference type="Pfam" id="PF13585">
    <property type="entry name" value="CHU_C"/>
    <property type="match status" value="1"/>
</dbReference>
<evidence type="ECO:0000256" key="1">
    <source>
        <dbReference type="SAM" id="SignalP"/>
    </source>
</evidence>
<dbReference type="EMBL" id="JBBYHR010000001">
    <property type="protein sequence ID" value="MEL1243209.1"/>
    <property type="molecule type" value="Genomic_DNA"/>
</dbReference>
<name>A0ABU9HSY3_9FLAO</name>
<evidence type="ECO:0000313" key="3">
    <source>
        <dbReference type="Proteomes" id="UP001464555"/>
    </source>
</evidence>
<sequence length="2203" mass="237088">MKKIIYLGLFLLLSVSLSAQIVANGNSGSAVTAYTNGAPNDPIYIWCSEGLGTTAGSLTATSPSGAGPFTFKWFYHNQTNSSWAPLTTQTGTSSTISNLASDGYRVQVYSAANTLIACYNAWVWNMNAQMTAASQPSGCDTSNLLGSLQINGSFTYYNPPPPEAIITPLTQISVTFNATHTYVSDLAFYLVAPNGVTIALMPNPGVTGNPGGGICNSSDNVINFTLNNTSTNYIDVCTPDVPLSGTWGGYMAGSPLVPTPINWAPLYGINAAQGGWAVQIYDCIGADVGALTNATITFNNLDATCNATSSITYASGNINSVINDNSCSAASASIFSVPVSPALSTPITVNASSNFIWTATAGGIANPASLNTTAGGLPVGTTIFTLTANVSYQSTVCTYTKSASFTRDPIILGEPNDLIVCAVGQPPYTFDLTENNDEILNGLDPVVNEVTFYHTAFDADNGFNAILASDATSYETDGTEEEIWVRVTNYFSDCHEITSFIIRADPAPEANSPADQQMCDNDNNGSEIFDLTSLDGDALAGQDPNEFVVSYHTTLSGATDNTALVTNPTAVPVTNGQTVYIRVTNVDSEDCYATSSVNFIVTPKPVVVVPADAYACSDEGYTLPPLTVGNYFTGTNGTGTQLAPGTVLTTSQTVYVYAQSNTTPNNCTDQGSFTVTINPLPVVDEPVWVEACESFFLDPLSTPGQHYYTGQGGTGTQYNEGDEITDNITLYIYEQTGSAATVLCSDEYEFRVKIDKRPVLVPATEIKECDDNFDGVAVFNLTPAGTEVVNGASGVVVSYHTSAFNAQYNLEPIQQPDTYQASTSTVYIRAIKATSTTDCYAVEPLQLTVLPKPAVSPISDYVLCDDNNSPDGVEFFDLTTKAAEVTNNPDVTITYYPTQLDAINETAEITDAANYQSGTATVWVRLESSLGCFNTTSFELVVNPLPVVDTNMEPLYACEEQPGEGLFDLSQIETLVTMGASGYSVAYYATLNDAQNPTPDNYLPSTYLSPNTTIYVRVENVITECVVITTASLEVLPAPIAPNVAPLEECDFNNDDVTAFNMDPVLQGIMDAMGGAVTLTVHETIEDAQFGTNAIQNTSNYTNVFALTTSGVQTVYIVVKSAFTDCFDIVPLQLIVHPVPEAVEPEPYVLCDNGTNDTDGIAIFDLTTKEAEILGPMDPAQFSIAFYTNAASAANGTGVDRINTPASWPSATASVWARVSNNATGCYDVMELELIVNPLPVANNPVPYTLCDNDTPGNEIEVFDLTTKIDEIITVAGVPQQGINTSFYHTYDDAVAGINAISNPEAYTNNGAVETIFVKVELEATGCYRIVLLDVRVEPLPVLVPPTAEELTVCDTTGLGIGEFDLNALVVDMVNGAPNLQVTFHHTQQDAINNVNAIPNTTNYHNVNPFVEMLYVRVENLVTGCTSNTPYVITLTVSPAPIAPEDLEDLVLCDDQDNNGQDGRAYFDLTQQDTIIHTAMGTNPSTLTIHYFTSEANAQNGAPRITNASNYYGTNGQTIWVRVETPGTECFSITSFDLELNEPLLLTTPTMLVLCNEDLPNDGITLFDLTVKNDEILGIYGIGQGNTITYFEQNPRTVTGATPISNPEAYQNSEPGVPPLINPRTLYVMVTTPEGCKSYTTLTIKVLPLPQPDLNPDPLVLCDVNGSPDGEEIFDLTDAESDIRDNDFNMVLTYYETEEDANNRTNQITNITAYNSGNATIWVRAEANTQDSTNPVCFRVVSFELIVNPLPALGVAGVIAPYAICEQNTDGIATFDFNTHMDEILGAGADPADYTVTFYRDAAAQGLGTAMPYIYTNTSSPNVQNILVEVKRNDTECTITAPLTLLVEEAAIANPVTETFFECDYDGTNDGVFTFDLTRADDDALGTQNPANYSVTYYTTPEDAEAGTNAIANPTAYQNTPDYQMIWVRVTNESTVSGCHEVTTLELFVERIPEPSLAGGTICVNFDTQEVLRPHPMDSGLDATHTFVWYHDGVVIPDATGPTYTATAAGEYTVVATSATGCVSDPIAPVTVLRSGPASPIGIGYVVSNAFSDEQIITVLAQGYGEYQYQLDNGPWQNSNVFTNVYAGPHEIHVRDISTDDPCDEFNMLLEDVSVIDYPNFFTPNGDGYHDYWNIIGMKNFDNVQIYIFDRYGKLMKQISPAGLGWDGTFNGYPVLADDYWFTVTYTEGDVTKEFKAHFALKR</sequence>
<dbReference type="InterPro" id="IPR008979">
    <property type="entry name" value="Galactose-bd-like_sf"/>
</dbReference>
<accession>A0ABU9HSY3</accession>
<proteinExistence type="predicted"/>
<keyword evidence="1" id="KW-0732">Signal</keyword>
<reference evidence="2 3" key="1">
    <citation type="submission" date="2024-04" db="EMBL/GenBank/DDBJ databases">
        <title>Flavobacterium sp. DGU11 16S ribosomal RNA gene Genome sequencing and assembly.</title>
        <authorList>
            <person name="Park S."/>
        </authorList>
    </citation>
    <scope>NUCLEOTIDE SEQUENCE [LARGE SCALE GENOMIC DNA]</scope>
    <source>
        <strain evidence="2 3">DGU11</strain>
    </source>
</reference>
<dbReference type="SUPFAM" id="SSF49785">
    <property type="entry name" value="Galactose-binding domain-like"/>
    <property type="match status" value="1"/>
</dbReference>
<organism evidence="2 3">
    <name type="scientific">Flavobacterium arundinis</name>
    <dbReference type="NCBI Taxonomy" id="3139143"/>
    <lineage>
        <taxon>Bacteria</taxon>
        <taxon>Pseudomonadati</taxon>
        <taxon>Bacteroidota</taxon>
        <taxon>Flavobacteriia</taxon>
        <taxon>Flavobacteriales</taxon>
        <taxon>Flavobacteriaceae</taxon>
        <taxon>Flavobacterium</taxon>
    </lineage>
</organism>
<feature type="chain" id="PRO_5046473996" evidence="1">
    <location>
        <begin position="20"/>
        <end position="2203"/>
    </location>
</feature>
<dbReference type="InterPro" id="IPR026341">
    <property type="entry name" value="T9SS_type_B"/>
</dbReference>
<dbReference type="Proteomes" id="UP001464555">
    <property type="component" value="Unassembled WGS sequence"/>
</dbReference>
<dbReference type="NCBIfam" id="TIGR04131">
    <property type="entry name" value="Bac_Flav_CTERM"/>
    <property type="match status" value="1"/>
</dbReference>
<protein>
    <submittedName>
        <fullName evidence="2">T9SS type B sorting domain-containing protein</fullName>
    </submittedName>
</protein>
<gene>
    <name evidence="2" type="ORF">AAEO56_02950</name>
</gene>
<comment type="caution">
    <text evidence="2">The sequence shown here is derived from an EMBL/GenBank/DDBJ whole genome shotgun (WGS) entry which is preliminary data.</text>
</comment>
<dbReference type="RefSeq" id="WP_341695526.1">
    <property type="nucleotide sequence ID" value="NZ_JBBYHR010000001.1"/>
</dbReference>
<keyword evidence="3" id="KW-1185">Reference proteome</keyword>
<feature type="signal peptide" evidence="1">
    <location>
        <begin position="1"/>
        <end position="19"/>
    </location>
</feature>